<dbReference type="GO" id="GO:0080120">
    <property type="term" value="P:CAAX-box protein maturation"/>
    <property type="evidence" value="ECO:0007669"/>
    <property type="project" value="UniProtKB-ARBA"/>
</dbReference>
<reference evidence="4" key="1">
    <citation type="submission" date="2022-06" db="EMBL/GenBank/DDBJ databases">
        <title>Genomic Encyclopedia of Archaeal and Bacterial Type Strains, Phase II (KMG-II): from individual species to whole genera.</title>
        <authorList>
            <person name="Goeker M."/>
        </authorList>
    </citation>
    <scope>NUCLEOTIDE SEQUENCE</scope>
    <source>
        <strain evidence="4">DSM 43935</strain>
    </source>
</reference>
<name>A0AAE3GDP6_9PSEU</name>
<evidence type="ECO:0000256" key="1">
    <source>
        <dbReference type="SAM" id="MobiDB-lite"/>
    </source>
</evidence>
<protein>
    <recommendedName>
        <fullName evidence="3">CAAX prenyl protease 2/Lysostaphin resistance protein A-like domain-containing protein</fullName>
    </recommendedName>
</protein>
<evidence type="ECO:0000256" key="2">
    <source>
        <dbReference type="SAM" id="Phobius"/>
    </source>
</evidence>
<evidence type="ECO:0000313" key="4">
    <source>
        <dbReference type="EMBL" id="MCP2165389.1"/>
    </source>
</evidence>
<evidence type="ECO:0000313" key="5">
    <source>
        <dbReference type="Proteomes" id="UP001206128"/>
    </source>
</evidence>
<dbReference type="AlphaFoldDB" id="A0AAE3GDP6"/>
<keyword evidence="2" id="KW-1133">Transmembrane helix</keyword>
<dbReference type="GO" id="GO:0004175">
    <property type="term" value="F:endopeptidase activity"/>
    <property type="evidence" value="ECO:0007669"/>
    <property type="project" value="UniProtKB-ARBA"/>
</dbReference>
<keyword evidence="5" id="KW-1185">Reference proteome</keyword>
<keyword evidence="2" id="KW-0472">Membrane</keyword>
<feature type="transmembrane region" description="Helical" evidence="2">
    <location>
        <begin position="258"/>
        <end position="275"/>
    </location>
</feature>
<accession>A0AAE3GDP6</accession>
<feature type="domain" description="CAAX prenyl protease 2/Lysostaphin resistance protein A-like" evidence="3">
    <location>
        <begin position="173"/>
        <end position="262"/>
    </location>
</feature>
<evidence type="ECO:0000259" key="3">
    <source>
        <dbReference type="Pfam" id="PF02517"/>
    </source>
</evidence>
<feature type="transmembrane region" description="Helical" evidence="2">
    <location>
        <begin position="86"/>
        <end position="108"/>
    </location>
</feature>
<feature type="region of interest" description="Disordered" evidence="1">
    <location>
        <begin position="1"/>
        <end position="43"/>
    </location>
</feature>
<feature type="transmembrane region" description="Helical" evidence="2">
    <location>
        <begin position="53"/>
        <end position="74"/>
    </location>
</feature>
<dbReference type="Proteomes" id="UP001206128">
    <property type="component" value="Unassembled WGS sequence"/>
</dbReference>
<dbReference type="RefSeq" id="WP_253770087.1">
    <property type="nucleotide sequence ID" value="NZ_JAMTCK010000004.1"/>
</dbReference>
<feature type="transmembrane region" description="Helical" evidence="2">
    <location>
        <begin position="167"/>
        <end position="185"/>
    </location>
</feature>
<dbReference type="EMBL" id="JAMTCK010000004">
    <property type="protein sequence ID" value="MCP2165389.1"/>
    <property type="molecule type" value="Genomic_DNA"/>
</dbReference>
<feature type="transmembrane region" description="Helical" evidence="2">
    <location>
        <begin position="206"/>
        <end position="224"/>
    </location>
</feature>
<keyword evidence="2" id="KW-0812">Transmembrane</keyword>
<dbReference type="PANTHER" id="PTHR43592">
    <property type="entry name" value="CAAX AMINO TERMINAL PROTEASE"/>
    <property type="match status" value="1"/>
</dbReference>
<feature type="transmembrane region" description="Helical" evidence="2">
    <location>
        <begin position="230"/>
        <end position="246"/>
    </location>
</feature>
<dbReference type="PANTHER" id="PTHR43592:SF15">
    <property type="entry name" value="CAAX AMINO TERMINAL PROTEASE FAMILY PROTEIN"/>
    <property type="match status" value="1"/>
</dbReference>
<organism evidence="4 5">
    <name type="scientific">Goodfellowiella coeruleoviolacea</name>
    <dbReference type="NCBI Taxonomy" id="334858"/>
    <lineage>
        <taxon>Bacteria</taxon>
        <taxon>Bacillati</taxon>
        <taxon>Actinomycetota</taxon>
        <taxon>Actinomycetes</taxon>
        <taxon>Pseudonocardiales</taxon>
        <taxon>Pseudonocardiaceae</taxon>
        <taxon>Goodfellowiella</taxon>
    </lineage>
</organism>
<gene>
    <name evidence="4" type="ORF">LX83_002238</name>
</gene>
<comment type="caution">
    <text evidence="4">The sequence shown here is derived from an EMBL/GenBank/DDBJ whole genome shotgun (WGS) entry which is preliminary data.</text>
</comment>
<feature type="transmembrane region" description="Helical" evidence="2">
    <location>
        <begin position="128"/>
        <end position="147"/>
    </location>
</feature>
<dbReference type="Pfam" id="PF02517">
    <property type="entry name" value="Rce1-like"/>
    <property type="match status" value="1"/>
</dbReference>
<sequence>MNPSHAPEPAGETPSLGAARQSTDGVASAPPPPPARPSGVPATGDTPAHRWGFGAFLLVELVFLISSVLVVMPFDRTATGRLPPVGVLVSVAAPTLLATLVALLATVVRGNGPLKDLKLAWNWTDVRLGIGIGAIGLVVTVIASNLWSRWVGGDNANSAVGSLLDGLELSPLLAVLIFLHLWLVAPLCEEIIYRGLLWGAMERLRWSRWTAFVLSTAIFAAAHLEPDRTPLLLVIAIPIGLARLLSGRLLASIVVHQLNNLMGALGILLTALGAMPM</sequence>
<dbReference type="InterPro" id="IPR003675">
    <property type="entry name" value="Rce1/LyrA-like_dom"/>
</dbReference>
<proteinExistence type="predicted"/>